<dbReference type="GO" id="GO:0000932">
    <property type="term" value="C:P-body"/>
    <property type="evidence" value="ECO:0007669"/>
    <property type="project" value="TreeGrafter"/>
</dbReference>
<dbReference type="InterPro" id="IPR041505">
    <property type="entry name" value="Dis3_CSD2"/>
</dbReference>
<evidence type="ECO:0000256" key="1">
    <source>
        <dbReference type="RuleBase" id="RU003901"/>
    </source>
</evidence>
<name>A0A9N8HJD1_9STRA</name>
<dbReference type="PANTHER" id="PTHR23355:SF9">
    <property type="entry name" value="DIS3-LIKE EXONUCLEASE 2"/>
    <property type="match status" value="1"/>
</dbReference>
<feature type="region of interest" description="Disordered" evidence="2">
    <location>
        <begin position="1"/>
        <end position="103"/>
    </location>
</feature>
<dbReference type="InterPro" id="IPR050180">
    <property type="entry name" value="RNR_Ribonuclease"/>
</dbReference>
<dbReference type="Gene3D" id="2.40.50.690">
    <property type="match status" value="1"/>
</dbReference>
<feature type="compositionally biased region" description="Low complexity" evidence="2">
    <location>
        <begin position="1"/>
        <end position="23"/>
    </location>
</feature>
<dbReference type="AlphaFoldDB" id="A0A9N8HJD1"/>
<dbReference type="GO" id="GO:0000175">
    <property type="term" value="F:3'-5'-RNA exonuclease activity"/>
    <property type="evidence" value="ECO:0007669"/>
    <property type="project" value="TreeGrafter"/>
</dbReference>
<keyword evidence="5" id="KW-1185">Reference proteome</keyword>
<dbReference type="InterPro" id="IPR012340">
    <property type="entry name" value="NA-bd_OB-fold"/>
</dbReference>
<protein>
    <submittedName>
        <fullName evidence="4">DIS3-like exonuclease 2</fullName>
    </submittedName>
</protein>
<evidence type="ECO:0000313" key="4">
    <source>
        <dbReference type="EMBL" id="CAB9512608.1"/>
    </source>
</evidence>
<dbReference type="SUPFAM" id="SSF50249">
    <property type="entry name" value="Nucleic acid-binding proteins"/>
    <property type="match status" value="2"/>
</dbReference>
<gene>
    <name evidence="4" type="ORF">SEMRO_545_G163880.1</name>
</gene>
<sequence>MMNNEPTATTPAEAAASAEGQKNPPKKNRARRKKRGGGGRKDTKETAENEQPNVLSEAAAKSTGNNNKDGGGNNNKKNRRRKGKGGNNNNNNNNSRKNEQYPPYWPHDKCLKLYVDQDPNMIRGKLRCLPSKDGMAFCACDRGSQKRDILIESALERNRAMNGDTVFIELLPEEDDQDSNHQSGTDDGVEELNQKLQHLSTQKEENNSNEEAEMWQDDAVQMKLWNPVVPVKRIKRLEQATITGEELAKHTTQRKGRVVCVCTPPIPKDSPKQTKPRRIMIGTLKSLQSGTCLFTPNDRTLPQFKCDNTQIRNELTNNKGDSSDLYRAEYVYHAWKENHNWPPCVNVKRLGEAHSIEDQIQGLLMENHVDHGEFTPQVLKDVEDAVQSGVYVMNPNSPAAELGWKPTPEMLKGRRDYRNERIFTIDPTTAKDLDDALHIKELPDGRIELGVHIADVSAFVTPGSNVDDEAARRTTTVYLVDRTVPMLPRPLCEVACSLNENVERLAFSCVWTMQPDGNLAGSSRSSNRQDVWYGRTVIKSCARLDYGTAQNIIDKKVANGESESEMDEELWPKSRRPTGGHTVDQVAANVRLMHRVAMARRRLRFANGALALHGVKLTFRLDDDGKTPLACTPYPIKDSNRLVEEYMLLANYLVAQRLITHAGDRAVLRRHPDPLPDGLNKVVDIAKAMFDFNVDASSSATLHDSLVRLGRICNDEVFLKCMTQMLTTPMQNADYFAAGAFEKELWRHFALNIPFYTHFTSPIRRYADVLVHRLLQATIDGEDAVDRFPLNAEELHGKCEHCNDKRLASKMAQERCDVIFLALYLRSHPIKSVLGVVLSLGNKAFTVFVPSLGVNAMVFLEEHKDWLEYENQGDDHDHRIVLTRKAPTRELWNRMYVKMFTKVLVSCLYKDKPRVDVKLQLEGPAPKDS</sequence>
<feature type="domain" description="RNB" evidence="3">
    <location>
        <begin position="414"/>
        <end position="781"/>
    </location>
</feature>
<comment type="similarity">
    <text evidence="1">Belongs to the RNR ribonuclease family.</text>
</comment>
<dbReference type="InterPro" id="IPR022966">
    <property type="entry name" value="RNase_II/R_CS"/>
</dbReference>
<dbReference type="PROSITE" id="PS01175">
    <property type="entry name" value="RIBONUCLEASE_II"/>
    <property type="match status" value="1"/>
</dbReference>
<reference evidence="4" key="1">
    <citation type="submission" date="2020-06" db="EMBL/GenBank/DDBJ databases">
        <authorList>
            <consortium name="Plant Systems Biology data submission"/>
        </authorList>
    </citation>
    <scope>NUCLEOTIDE SEQUENCE</scope>
    <source>
        <strain evidence="4">D6</strain>
    </source>
</reference>
<dbReference type="PANTHER" id="PTHR23355">
    <property type="entry name" value="RIBONUCLEASE"/>
    <property type="match status" value="1"/>
</dbReference>
<proteinExistence type="inferred from homology"/>
<keyword evidence="4" id="KW-0269">Exonuclease</keyword>
<organism evidence="4 5">
    <name type="scientific">Seminavis robusta</name>
    <dbReference type="NCBI Taxonomy" id="568900"/>
    <lineage>
        <taxon>Eukaryota</taxon>
        <taxon>Sar</taxon>
        <taxon>Stramenopiles</taxon>
        <taxon>Ochrophyta</taxon>
        <taxon>Bacillariophyta</taxon>
        <taxon>Bacillariophyceae</taxon>
        <taxon>Bacillariophycidae</taxon>
        <taxon>Naviculales</taxon>
        <taxon>Naviculaceae</taxon>
        <taxon>Seminavis</taxon>
    </lineage>
</organism>
<dbReference type="InterPro" id="IPR001900">
    <property type="entry name" value="RNase_II/R"/>
</dbReference>
<dbReference type="GO" id="GO:0003723">
    <property type="term" value="F:RNA binding"/>
    <property type="evidence" value="ECO:0007669"/>
    <property type="project" value="InterPro"/>
</dbReference>
<dbReference type="Pfam" id="PF17849">
    <property type="entry name" value="OB_Dis3"/>
    <property type="match status" value="1"/>
</dbReference>
<evidence type="ECO:0000259" key="3">
    <source>
        <dbReference type="SMART" id="SM00955"/>
    </source>
</evidence>
<dbReference type="Proteomes" id="UP001153069">
    <property type="component" value="Unassembled WGS sequence"/>
</dbReference>
<feature type="compositionally biased region" description="Basic residues" evidence="2">
    <location>
        <begin position="24"/>
        <end position="38"/>
    </location>
</feature>
<dbReference type="OrthoDB" id="372421at2759"/>
<accession>A0A9N8HJD1</accession>
<keyword evidence="4" id="KW-0540">Nuclease</keyword>
<dbReference type="Pfam" id="PF00773">
    <property type="entry name" value="RNB"/>
    <property type="match status" value="1"/>
</dbReference>
<dbReference type="GO" id="GO:0006402">
    <property type="term" value="P:mRNA catabolic process"/>
    <property type="evidence" value="ECO:0007669"/>
    <property type="project" value="TreeGrafter"/>
</dbReference>
<keyword evidence="4" id="KW-0378">Hydrolase</keyword>
<evidence type="ECO:0000256" key="2">
    <source>
        <dbReference type="SAM" id="MobiDB-lite"/>
    </source>
</evidence>
<comment type="caution">
    <text evidence="4">The sequence shown here is derived from an EMBL/GenBank/DDBJ whole genome shotgun (WGS) entry which is preliminary data.</text>
</comment>
<evidence type="ECO:0000313" key="5">
    <source>
        <dbReference type="Proteomes" id="UP001153069"/>
    </source>
</evidence>
<dbReference type="SMART" id="SM00955">
    <property type="entry name" value="RNB"/>
    <property type="match status" value="1"/>
</dbReference>
<dbReference type="EMBL" id="CAICTM010000544">
    <property type="protein sequence ID" value="CAB9512608.1"/>
    <property type="molecule type" value="Genomic_DNA"/>
</dbReference>